<sequence length="67" mass="7033">MIAFGSEASQVSNINDTNQAAAITTINASQFNITQSSINPDEQNQAAAITTTNASQFNITESSINPD</sequence>
<dbReference type="EMBL" id="CAJNOT010002021">
    <property type="protein sequence ID" value="CAF1275485.1"/>
    <property type="molecule type" value="Genomic_DNA"/>
</dbReference>
<dbReference type="AlphaFoldDB" id="A0A815N3T9"/>
<reference evidence="3" key="1">
    <citation type="submission" date="2021-02" db="EMBL/GenBank/DDBJ databases">
        <authorList>
            <person name="Nowell W R."/>
        </authorList>
    </citation>
    <scope>NUCLEOTIDE SEQUENCE</scope>
</reference>
<dbReference type="EMBL" id="CAJNOL010001872">
    <property type="protein sequence ID" value="CAF1431386.1"/>
    <property type="molecule type" value="Genomic_DNA"/>
</dbReference>
<dbReference type="Proteomes" id="UP000663854">
    <property type="component" value="Unassembled WGS sequence"/>
</dbReference>
<evidence type="ECO:0000313" key="4">
    <source>
        <dbReference type="Proteomes" id="UP000663870"/>
    </source>
</evidence>
<organism evidence="3 4">
    <name type="scientific">Rotaria sordida</name>
    <dbReference type="NCBI Taxonomy" id="392033"/>
    <lineage>
        <taxon>Eukaryota</taxon>
        <taxon>Metazoa</taxon>
        <taxon>Spiralia</taxon>
        <taxon>Gnathifera</taxon>
        <taxon>Rotifera</taxon>
        <taxon>Eurotatoria</taxon>
        <taxon>Bdelloidea</taxon>
        <taxon>Philodinida</taxon>
        <taxon>Philodinidae</taxon>
        <taxon>Rotaria</taxon>
    </lineage>
</organism>
<evidence type="ECO:0000313" key="3">
    <source>
        <dbReference type="EMBL" id="CAF1431386.1"/>
    </source>
</evidence>
<dbReference type="EMBL" id="CAJNOH010001088">
    <property type="protein sequence ID" value="CAF1174439.1"/>
    <property type="molecule type" value="Genomic_DNA"/>
</dbReference>
<accession>A0A815N3T9</accession>
<name>A0A815N3T9_9BILA</name>
<dbReference type="Proteomes" id="UP000663864">
    <property type="component" value="Unassembled WGS sequence"/>
</dbReference>
<protein>
    <submittedName>
        <fullName evidence="3">Uncharacterized protein</fullName>
    </submittedName>
</protein>
<keyword evidence="4" id="KW-1185">Reference proteome</keyword>
<evidence type="ECO:0000313" key="1">
    <source>
        <dbReference type="EMBL" id="CAF1174439.1"/>
    </source>
</evidence>
<proteinExistence type="predicted"/>
<dbReference type="Proteomes" id="UP000663870">
    <property type="component" value="Unassembled WGS sequence"/>
</dbReference>
<gene>
    <name evidence="3" type="ORF">JXQ802_LOCUS36457</name>
    <name evidence="1" type="ORF">PYM288_LOCUS23452</name>
    <name evidence="2" type="ORF">ZHD862_LOCUS26643</name>
</gene>
<evidence type="ECO:0000313" key="2">
    <source>
        <dbReference type="EMBL" id="CAF1275485.1"/>
    </source>
</evidence>
<comment type="caution">
    <text evidence="3">The sequence shown here is derived from an EMBL/GenBank/DDBJ whole genome shotgun (WGS) entry which is preliminary data.</text>
</comment>